<gene>
    <name evidence="1" type="ORF">FKW44_020722</name>
</gene>
<proteinExistence type="predicted"/>
<reference evidence="2" key="1">
    <citation type="submission" date="2021-01" db="EMBL/GenBank/DDBJ databases">
        <title>Caligus Genome Assembly.</title>
        <authorList>
            <person name="Gallardo-Escarate C."/>
        </authorList>
    </citation>
    <scope>NUCLEOTIDE SEQUENCE [LARGE SCALE GENOMIC DNA]</scope>
</reference>
<dbReference type="Proteomes" id="UP000595437">
    <property type="component" value="Chromosome 15"/>
</dbReference>
<name>A0A7T8JVM3_CALRO</name>
<dbReference type="EMBL" id="CP045904">
    <property type="protein sequence ID" value="QQP35816.1"/>
    <property type="molecule type" value="Genomic_DNA"/>
</dbReference>
<keyword evidence="2" id="KW-1185">Reference proteome</keyword>
<sequence>MSLECNVRIRIHALLETWETPTEISRQLGISRPTEYKVKATGIDWESGRVQSSL</sequence>
<evidence type="ECO:0000313" key="2">
    <source>
        <dbReference type="Proteomes" id="UP000595437"/>
    </source>
</evidence>
<evidence type="ECO:0000313" key="1">
    <source>
        <dbReference type="EMBL" id="QQP35816.1"/>
    </source>
</evidence>
<organism evidence="1 2">
    <name type="scientific">Caligus rogercresseyi</name>
    <name type="common">Sea louse</name>
    <dbReference type="NCBI Taxonomy" id="217165"/>
    <lineage>
        <taxon>Eukaryota</taxon>
        <taxon>Metazoa</taxon>
        <taxon>Ecdysozoa</taxon>
        <taxon>Arthropoda</taxon>
        <taxon>Crustacea</taxon>
        <taxon>Multicrustacea</taxon>
        <taxon>Hexanauplia</taxon>
        <taxon>Copepoda</taxon>
        <taxon>Siphonostomatoida</taxon>
        <taxon>Caligidae</taxon>
        <taxon>Caligus</taxon>
    </lineage>
</organism>
<accession>A0A7T8JVM3</accession>
<protein>
    <submittedName>
        <fullName evidence="1">Uncharacterized protein</fullName>
    </submittedName>
</protein>
<dbReference type="AlphaFoldDB" id="A0A7T8JVM3"/>